<feature type="region of interest" description="Disordered" evidence="3">
    <location>
        <begin position="194"/>
        <end position="251"/>
    </location>
</feature>
<evidence type="ECO:0000256" key="1">
    <source>
        <dbReference type="ARBA" id="ARBA00022723"/>
    </source>
</evidence>
<gene>
    <name evidence="5" type="ORF">DGYR_LOCUS4091</name>
</gene>
<feature type="domain" description="EF-hand" evidence="4">
    <location>
        <begin position="63"/>
        <end position="98"/>
    </location>
</feature>
<evidence type="ECO:0000256" key="2">
    <source>
        <dbReference type="ARBA" id="ARBA00022737"/>
    </source>
</evidence>
<dbReference type="AlphaFoldDB" id="A0A7I8VI51"/>
<dbReference type="OrthoDB" id="191686at2759"/>
<keyword evidence="2" id="KW-0677">Repeat</keyword>
<evidence type="ECO:0000313" key="6">
    <source>
        <dbReference type="Proteomes" id="UP000549394"/>
    </source>
</evidence>
<protein>
    <submittedName>
        <fullName evidence="5">DgyrCDS4322</fullName>
    </submittedName>
</protein>
<feature type="domain" description="EF-hand" evidence="4">
    <location>
        <begin position="99"/>
        <end position="134"/>
    </location>
</feature>
<keyword evidence="1" id="KW-0479">Metal-binding</keyword>
<dbReference type="PANTHER" id="PTHR23055:SF192">
    <property type="entry name" value="EF-HAND DOMAIN-CONTAINING PROTEIN"/>
    <property type="match status" value="1"/>
</dbReference>
<accession>A0A7I8VI51</accession>
<dbReference type="InterPro" id="IPR002048">
    <property type="entry name" value="EF_hand_dom"/>
</dbReference>
<dbReference type="Gene3D" id="1.10.238.10">
    <property type="entry name" value="EF-hand"/>
    <property type="match status" value="1"/>
</dbReference>
<comment type="caution">
    <text evidence="5">The sequence shown here is derived from an EMBL/GenBank/DDBJ whole genome shotgun (WGS) entry which is preliminary data.</text>
</comment>
<dbReference type="PANTHER" id="PTHR23055">
    <property type="entry name" value="CALCIUM BINDING PROTEINS"/>
    <property type="match status" value="1"/>
</dbReference>
<organism evidence="5 6">
    <name type="scientific">Dimorphilus gyrociliatus</name>
    <dbReference type="NCBI Taxonomy" id="2664684"/>
    <lineage>
        <taxon>Eukaryota</taxon>
        <taxon>Metazoa</taxon>
        <taxon>Spiralia</taxon>
        <taxon>Lophotrochozoa</taxon>
        <taxon>Annelida</taxon>
        <taxon>Polychaeta</taxon>
        <taxon>Polychaeta incertae sedis</taxon>
        <taxon>Dinophilidae</taxon>
        <taxon>Dimorphilus</taxon>
    </lineage>
</organism>
<dbReference type="InterPro" id="IPR011992">
    <property type="entry name" value="EF-hand-dom_pair"/>
</dbReference>
<dbReference type="InterPro" id="IPR028846">
    <property type="entry name" value="Recoverin"/>
</dbReference>
<name>A0A7I8VI51_9ANNE</name>
<dbReference type="Proteomes" id="UP000549394">
    <property type="component" value="Unassembled WGS sequence"/>
</dbReference>
<dbReference type="EMBL" id="CAJFCJ010000006">
    <property type="protein sequence ID" value="CAD5115340.1"/>
    <property type="molecule type" value="Genomic_DNA"/>
</dbReference>
<feature type="compositionally biased region" description="Low complexity" evidence="3">
    <location>
        <begin position="202"/>
        <end position="237"/>
    </location>
</feature>
<dbReference type="PRINTS" id="PR00450">
    <property type="entry name" value="RECOVERIN"/>
</dbReference>
<feature type="compositionally biased region" description="Basic and acidic residues" evidence="3">
    <location>
        <begin position="238"/>
        <end position="251"/>
    </location>
</feature>
<sequence>MGNKTSTLKPEIINDLEQQTQFTREEIGDLYRQFLHDCKDKSKMHMTVDEFKKMYSEIFPNGDAEKFAEHVFRTFDQSGKGHINFRQFMLTLNIQLKGSLKQKLLWLFDMYDIHRTQYITKDEVKQMITSLTNLRANVLHGIGEGNVDDLVEYIFERASSSDKIRRENFIQTAIESRTIQMILEGAAKAANNPYAVRRDRSGSIGRPSRSRSGSLKSNTSDDSGGNDSRRGSLIGRRGSLDIQRERANSLR</sequence>
<dbReference type="SUPFAM" id="SSF47473">
    <property type="entry name" value="EF-hand"/>
    <property type="match status" value="1"/>
</dbReference>
<keyword evidence="6" id="KW-1185">Reference proteome</keyword>
<reference evidence="5 6" key="1">
    <citation type="submission" date="2020-08" db="EMBL/GenBank/DDBJ databases">
        <authorList>
            <person name="Hejnol A."/>
        </authorList>
    </citation>
    <scope>NUCLEOTIDE SEQUENCE [LARGE SCALE GENOMIC DNA]</scope>
</reference>
<evidence type="ECO:0000256" key="3">
    <source>
        <dbReference type="SAM" id="MobiDB-lite"/>
    </source>
</evidence>
<dbReference type="GO" id="GO:0005509">
    <property type="term" value="F:calcium ion binding"/>
    <property type="evidence" value="ECO:0007669"/>
    <property type="project" value="InterPro"/>
</dbReference>
<proteinExistence type="predicted"/>
<dbReference type="SMART" id="SM00054">
    <property type="entry name" value="EFh"/>
    <property type="match status" value="2"/>
</dbReference>
<evidence type="ECO:0000259" key="4">
    <source>
        <dbReference type="PROSITE" id="PS50222"/>
    </source>
</evidence>
<dbReference type="PROSITE" id="PS50222">
    <property type="entry name" value="EF_HAND_2"/>
    <property type="match status" value="2"/>
</dbReference>
<evidence type="ECO:0000313" key="5">
    <source>
        <dbReference type="EMBL" id="CAD5115340.1"/>
    </source>
</evidence>